<evidence type="ECO:0000313" key="6">
    <source>
        <dbReference type="EMBL" id="MCZ0702923.1"/>
    </source>
</evidence>
<dbReference type="EMBL" id="JAPRAT010000010">
    <property type="protein sequence ID" value="MCZ0702923.1"/>
    <property type="molecule type" value="Genomic_DNA"/>
</dbReference>
<dbReference type="GO" id="GO:0030313">
    <property type="term" value="C:cell envelope"/>
    <property type="evidence" value="ECO:0007669"/>
    <property type="project" value="UniProtKB-SubCell"/>
</dbReference>
<dbReference type="Pfam" id="PF13407">
    <property type="entry name" value="Peripla_BP_4"/>
    <property type="match status" value="1"/>
</dbReference>
<dbReference type="Gene3D" id="3.40.50.2300">
    <property type="match status" value="2"/>
</dbReference>
<comment type="similarity">
    <text evidence="2">Belongs to the bacterial solute-binding protein 2 family.</text>
</comment>
<evidence type="ECO:0000256" key="2">
    <source>
        <dbReference type="ARBA" id="ARBA00007639"/>
    </source>
</evidence>
<dbReference type="InterPro" id="IPR025997">
    <property type="entry name" value="SBP_2_dom"/>
</dbReference>
<keyword evidence="3" id="KW-0732">Signal</keyword>
<proteinExistence type="inferred from homology"/>
<evidence type="ECO:0000256" key="1">
    <source>
        <dbReference type="ARBA" id="ARBA00004196"/>
    </source>
</evidence>
<protein>
    <submittedName>
        <fullName evidence="6">Substrate-binding domain-containing protein</fullName>
    </submittedName>
</protein>
<evidence type="ECO:0000256" key="3">
    <source>
        <dbReference type="ARBA" id="ARBA00022729"/>
    </source>
</evidence>
<dbReference type="AlphaFoldDB" id="A0A9J6RC52"/>
<feature type="transmembrane region" description="Helical" evidence="4">
    <location>
        <begin position="7"/>
        <end position="26"/>
    </location>
</feature>
<comment type="subcellular location">
    <subcellularLocation>
        <location evidence="1">Cell envelope</location>
    </subcellularLocation>
</comment>
<comment type="caution">
    <text evidence="6">The sequence shown here is derived from an EMBL/GenBank/DDBJ whole genome shotgun (WGS) entry which is preliminary data.</text>
</comment>
<dbReference type="SUPFAM" id="SSF53822">
    <property type="entry name" value="Periplasmic binding protein-like I"/>
    <property type="match status" value="1"/>
</dbReference>
<reference evidence="6" key="1">
    <citation type="submission" date="2022-11" db="EMBL/GenBank/DDBJ databases">
        <title>WGS of Natronobacillus azotifigens 24KS-1, an anaerobic diazotrophic haloalkaliphile from soda-rich habitats.</title>
        <authorList>
            <person name="Sorokin D.Y."/>
            <person name="Merkel A.Y."/>
        </authorList>
    </citation>
    <scope>NUCLEOTIDE SEQUENCE</scope>
    <source>
        <strain evidence="6">24KS-1</strain>
    </source>
</reference>
<dbReference type="PANTHER" id="PTHR46847">
    <property type="entry name" value="D-ALLOSE-BINDING PERIPLASMIC PROTEIN-RELATED"/>
    <property type="match status" value="1"/>
</dbReference>
<organism evidence="6 7">
    <name type="scientific">Natronobacillus azotifigens</name>
    <dbReference type="NCBI Taxonomy" id="472978"/>
    <lineage>
        <taxon>Bacteria</taxon>
        <taxon>Bacillati</taxon>
        <taxon>Bacillota</taxon>
        <taxon>Bacilli</taxon>
        <taxon>Bacillales</taxon>
        <taxon>Bacillaceae</taxon>
        <taxon>Natronobacillus</taxon>
    </lineage>
</organism>
<evidence type="ECO:0000313" key="7">
    <source>
        <dbReference type="Proteomes" id="UP001084197"/>
    </source>
</evidence>
<sequence>MMRRNGLTGVVLLVVCVLIVYMGYLMKDILTLQQRIEEEKKPEMLNGRPHIIMIGEVEDHLYWNIVRDAAKDYAQENELYLQYKGPRDSDPDEQLSILRRVIDVQPDGIIVQSLTEAFIPLIDEAISLDIPVITVDSDQPMSQRVSYVGTDNLLAGEAIAEDVLAHVDDVHAGIITGTYTNYHHQLRLEGFKEVIDQAGDASIVDVASSGIKRVNAREKAYQMMINHPEINVMLGISALDVLGITEAIDVLGREDIYVVGFDTLEENLQLLKQGKVQTLASQEPHQMGMKSMEIIEKIIQGESVPDVIHTNSQLVKDGSS</sequence>
<dbReference type="RefSeq" id="WP_268779692.1">
    <property type="nucleotide sequence ID" value="NZ_JAPRAT010000010.1"/>
</dbReference>
<keyword evidence="4" id="KW-0812">Transmembrane</keyword>
<feature type="domain" description="Periplasmic binding protein" evidence="5">
    <location>
        <begin position="54"/>
        <end position="302"/>
    </location>
</feature>
<evidence type="ECO:0000259" key="5">
    <source>
        <dbReference type="Pfam" id="PF13407"/>
    </source>
</evidence>
<dbReference type="GO" id="GO:0030246">
    <property type="term" value="F:carbohydrate binding"/>
    <property type="evidence" value="ECO:0007669"/>
    <property type="project" value="UniProtKB-ARBA"/>
</dbReference>
<dbReference type="Proteomes" id="UP001084197">
    <property type="component" value="Unassembled WGS sequence"/>
</dbReference>
<dbReference type="InterPro" id="IPR028082">
    <property type="entry name" value="Peripla_BP_I"/>
</dbReference>
<keyword evidence="4" id="KW-1133">Transmembrane helix</keyword>
<name>A0A9J6RC52_9BACI</name>
<gene>
    <name evidence="6" type="ORF">OWO01_06835</name>
</gene>
<dbReference type="PANTHER" id="PTHR46847:SF1">
    <property type="entry name" value="D-ALLOSE-BINDING PERIPLASMIC PROTEIN-RELATED"/>
    <property type="match status" value="1"/>
</dbReference>
<accession>A0A9J6RC52</accession>
<keyword evidence="4" id="KW-0472">Membrane</keyword>
<evidence type="ECO:0000256" key="4">
    <source>
        <dbReference type="SAM" id="Phobius"/>
    </source>
</evidence>
<keyword evidence="7" id="KW-1185">Reference proteome</keyword>